<dbReference type="Proteomes" id="UP000737113">
    <property type="component" value="Unassembled WGS sequence"/>
</dbReference>
<reference evidence="2" key="1">
    <citation type="submission" date="2020-04" db="EMBL/GenBank/DDBJ databases">
        <title>Description of Shewanella salipaludis sp. nov., isolated from a salt marsh.</title>
        <authorList>
            <person name="Park S."/>
            <person name="Yoon J.-H."/>
        </authorList>
    </citation>
    <scope>NUCLEOTIDE SEQUENCE</scope>
    <source>
        <strain evidence="2">SHSM-M6</strain>
    </source>
</reference>
<comment type="caution">
    <text evidence="2">The sequence shown here is derived from an EMBL/GenBank/DDBJ whole genome shotgun (WGS) entry which is preliminary data.</text>
</comment>
<dbReference type="AlphaFoldDB" id="A0A972FU38"/>
<proteinExistence type="predicted"/>
<evidence type="ECO:0000256" key="1">
    <source>
        <dbReference type="SAM" id="SignalP"/>
    </source>
</evidence>
<sequence>MKLFYSSLFALSACLALSHCGSAVEGAPIAADKQVTDAIVTDTIVTDKAPIQIKPGSCGAMPPIRDTSKLKQNLIKKGVITEDMSEAEADAKVAEYIRQRQKAFESCKRK</sequence>
<organism evidence="2 3">
    <name type="scientific">Shewanella salipaludis</name>
    <dbReference type="NCBI Taxonomy" id="2723052"/>
    <lineage>
        <taxon>Bacteria</taxon>
        <taxon>Pseudomonadati</taxon>
        <taxon>Pseudomonadota</taxon>
        <taxon>Gammaproteobacteria</taxon>
        <taxon>Alteromonadales</taxon>
        <taxon>Shewanellaceae</taxon>
        <taxon>Shewanella</taxon>
    </lineage>
</organism>
<dbReference type="RefSeq" id="WP_169564934.1">
    <property type="nucleotide sequence ID" value="NZ_JAAXYH010000010.1"/>
</dbReference>
<accession>A0A972FU38</accession>
<evidence type="ECO:0000313" key="3">
    <source>
        <dbReference type="Proteomes" id="UP000737113"/>
    </source>
</evidence>
<feature type="signal peptide" evidence="1">
    <location>
        <begin position="1"/>
        <end position="23"/>
    </location>
</feature>
<name>A0A972FU38_9GAMM</name>
<evidence type="ECO:0008006" key="4">
    <source>
        <dbReference type="Google" id="ProtNLM"/>
    </source>
</evidence>
<feature type="chain" id="PRO_5037559902" description="Lipoprotein" evidence="1">
    <location>
        <begin position="24"/>
        <end position="110"/>
    </location>
</feature>
<keyword evidence="1" id="KW-0732">Signal</keyword>
<keyword evidence="3" id="KW-1185">Reference proteome</keyword>
<protein>
    <recommendedName>
        <fullName evidence="4">Lipoprotein</fullName>
    </recommendedName>
</protein>
<evidence type="ECO:0000313" key="2">
    <source>
        <dbReference type="EMBL" id="NMH66213.1"/>
    </source>
</evidence>
<gene>
    <name evidence="2" type="ORF">HC757_13695</name>
</gene>
<dbReference type="EMBL" id="JAAXYH010000010">
    <property type="protein sequence ID" value="NMH66213.1"/>
    <property type="molecule type" value="Genomic_DNA"/>
</dbReference>